<evidence type="ECO:0000256" key="6">
    <source>
        <dbReference type="SAM" id="MobiDB-lite"/>
    </source>
</evidence>
<dbReference type="AlphaFoldDB" id="A0A9W4TSE0"/>
<sequence length="385" mass="44987">MSFLSPTNKLNDLHLQSDIFEIKSDITSENEYEEADKTINEEDDEEEEEEEEEEKQEESQIDPPQHISRKRNYIDSTATPMVITPLGSNNNSNSFSNYSKLSSISNSDSTPCPPQPKRKKLKFKQESSRNILHLNYAKKKIVENNKPLIYQDQPDSDEELEDLNNTMSRKLESTPISQSTPASSRASTPPITNNNFNNISEEYGQSINGYKFVKHNTTSKSKTNLYNYNYETPIDNFKNQCHTHYTQLRDAYIRNDYEIIGELPVTSAGLMNENESGIHVGDKRIINETNQLRVDYLEDSRLPFIPPYFYQNNLPKNLQLKLVSKYNLRTFYNLILEDNESLIEFLKIERIKWHPDKWIKFEHIEIIQLLSQTINELINDIKREQ</sequence>
<evidence type="ECO:0000256" key="2">
    <source>
        <dbReference type="ARBA" id="ARBA00022553"/>
    </source>
</evidence>
<evidence type="ECO:0000256" key="4">
    <source>
        <dbReference type="ARBA" id="ARBA00023043"/>
    </source>
</evidence>
<evidence type="ECO:0000256" key="5">
    <source>
        <dbReference type="ARBA" id="ARBA00023242"/>
    </source>
</evidence>
<keyword evidence="2" id="KW-0597">Phosphoprotein</keyword>
<dbReference type="EMBL" id="CANTUO010000001">
    <property type="protein sequence ID" value="CAI5756162.1"/>
    <property type="molecule type" value="Genomic_DNA"/>
</dbReference>
<dbReference type="PANTHER" id="PTHR15263">
    <property type="entry name" value="I-KAPPA-B-LIKE PROTEIN IKBL"/>
    <property type="match status" value="1"/>
</dbReference>
<feature type="region of interest" description="Disordered" evidence="6">
    <location>
        <begin position="170"/>
        <end position="198"/>
    </location>
</feature>
<keyword evidence="5" id="KW-0539">Nucleus</keyword>
<name>A0A9W4TSE0_9ASCO</name>
<gene>
    <name evidence="7" type="ORF">CANVERA_P0680</name>
</gene>
<accession>A0A9W4TSE0</accession>
<evidence type="ECO:0000256" key="1">
    <source>
        <dbReference type="ARBA" id="ARBA00004123"/>
    </source>
</evidence>
<dbReference type="InterPro" id="IPR038753">
    <property type="entry name" value="NFKBIL1"/>
</dbReference>
<protein>
    <submittedName>
        <fullName evidence="7">Uncharacterized protein</fullName>
    </submittedName>
</protein>
<comment type="subcellular location">
    <subcellularLocation>
        <location evidence="1">Nucleus</location>
    </subcellularLocation>
</comment>
<feature type="compositionally biased region" description="Acidic residues" evidence="6">
    <location>
        <begin position="41"/>
        <end position="60"/>
    </location>
</feature>
<dbReference type="PANTHER" id="PTHR15263:SF1">
    <property type="entry name" value="NF-KAPPA-B INHIBITOR-LIKE PROTEIN 1"/>
    <property type="match status" value="1"/>
</dbReference>
<keyword evidence="4" id="KW-0040">ANK repeat</keyword>
<evidence type="ECO:0000256" key="3">
    <source>
        <dbReference type="ARBA" id="ARBA00022737"/>
    </source>
</evidence>
<organism evidence="7 8">
    <name type="scientific">Candida verbasci</name>
    <dbReference type="NCBI Taxonomy" id="1227364"/>
    <lineage>
        <taxon>Eukaryota</taxon>
        <taxon>Fungi</taxon>
        <taxon>Dikarya</taxon>
        <taxon>Ascomycota</taxon>
        <taxon>Saccharomycotina</taxon>
        <taxon>Pichiomycetes</taxon>
        <taxon>Debaryomycetaceae</taxon>
        <taxon>Candida/Lodderomyces clade</taxon>
        <taxon>Candida</taxon>
    </lineage>
</organism>
<dbReference type="GO" id="GO:0005634">
    <property type="term" value="C:nucleus"/>
    <property type="evidence" value="ECO:0007669"/>
    <property type="project" value="UniProtKB-SubCell"/>
</dbReference>
<proteinExistence type="predicted"/>
<keyword evidence="8" id="KW-1185">Reference proteome</keyword>
<feature type="region of interest" description="Disordered" evidence="6">
    <location>
        <begin position="101"/>
        <end position="124"/>
    </location>
</feature>
<dbReference type="Proteomes" id="UP001152885">
    <property type="component" value="Unassembled WGS sequence"/>
</dbReference>
<feature type="compositionally biased region" description="Low complexity" evidence="6">
    <location>
        <begin position="176"/>
        <end position="198"/>
    </location>
</feature>
<feature type="region of interest" description="Disordered" evidence="6">
    <location>
        <begin position="23"/>
        <end position="73"/>
    </location>
</feature>
<reference evidence="7" key="1">
    <citation type="submission" date="2022-12" db="EMBL/GenBank/DDBJ databases">
        <authorList>
            <person name="Brejova B."/>
        </authorList>
    </citation>
    <scope>NUCLEOTIDE SEQUENCE</scope>
</reference>
<evidence type="ECO:0000313" key="7">
    <source>
        <dbReference type="EMBL" id="CAI5756162.1"/>
    </source>
</evidence>
<comment type="caution">
    <text evidence="7">The sequence shown here is derived from an EMBL/GenBank/DDBJ whole genome shotgun (WGS) entry which is preliminary data.</text>
</comment>
<dbReference type="OrthoDB" id="412109at2759"/>
<dbReference type="GO" id="GO:0043124">
    <property type="term" value="P:negative regulation of canonical NF-kappaB signal transduction"/>
    <property type="evidence" value="ECO:0007669"/>
    <property type="project" value="InterPro"/>
</dbReference>
<keyword evidence="3" id="KW-0677">Repeat</keyword>
<evidence type="ECO:0000313" key="8">
    <source>
        <dbReference type="Proteomes" id="UP001152885"/>
    </source>
</evidence>